<evidence type="ECO:0000256" key="1">
    <source>
        <dbReference type="SAM" id="MobiDB-lite"/>
    </source>
</evidence>
<feature type="transmembrane region" description="Helical" evidence="2">
    <location>
        <begin position="175"/>
        <end position="192"/>
    </location>
</feature>
<evidence type="ECO:0000313" key="4">
    <source>
        <dbReference type="Proteomes" id="UP000187012"/>
    </source>
</evidence>
<keyword evidence="4" id="KW-1185">Reference proteome</keyword>
<dbReference type="EMBL" id="CYGX02000019">
    <property type="protein sequence ID" value="SIT39350.1"/>
    <property type="molecule type" value="Genomic_DNA"/>
</dbReference>
<evidence type="ECO:0000256" key="2">
    <source>
        <dbReference type="SAM" id="Phobius"/>
    </source>
</evidence>
<keyword evidence="2" id="KW-0812">Transmembrane</keyword>
<name>A0A1N7RW71_9BURK</name>
<gene>
    <name evidence="3" type="ORF">BN2475_190201</name>
</gene>
<protein>
    <submittedName>
        <fullName evidence="3">Uncharacterized protein</fullName>
    </submittedName>
</protein>
<dbReference type="RefSeq" id="WP_094779407.1">
    <property type="nucleotide sequence ID" value="NZ_CYGX02000019.1"/>
</dbReference>
<feature type="transmembrane region" description="Helical" evidence="2">
    <location>
        <begin position="199"/>
        <end position="216"/>
    </location>
</feature>
<keyword evidence="2" id="KW-0472">Membrane</keyword>
<sequence length="326" mass="33085">MRGARAAGGITHLREVCAAGSACALIAGGGAALSLQADLSRHTGALWMSALALAAMMGAPLLMARSAGRHATLASAATLSVTMSAMNALPASLSGLRHGSVVAALMIAAGGALLLYWRHLDSAAAETPHHTYQPIEAPHAASAAALLALLAGLSSGSLARFQLYALCGSSGAQPLWQIVLSLAAVCALACVADRSRGNGMLMSLYIMRAVLIGGLASADDPALAPLAAKIFLLLACLTIPALANLRANPKRVLNASCPGIAHHAGMVTGAALSTAPYFFGDGFVVLFALGAMANLLCAASLASRRHGRKTFSPHGNRYRREAHPSG</sequence>
<evidence type="ECO:0000313" key="3">
    <source>
        <dbReference type="EMBL" id="SIT39350.1"/>
    </source>
</evidence>
<feature type="transmembrane region" description="Helical" evidence="2">
    <location>
        <begin position="99"/>
        <end position="117"/>
    </location>
</feature>
<keyword evidence="2" id="KW-1133">Transmembrane helix</keyword>
<feature type="transmembrane region" description="Helical" evidence="2">
    <location>
        <begin position="137"/>
        <end position="155"/>
    </location>
</feature>
<dbReference type="AlphaFoldDB" id="A0A1N7RW71"/>
<feature type="transmembrane region" description="Helical" evidence="2">
    <location>
        <begin position="46"/>
        <end position="64"/>
    </location>
</feature>
<feature type="region of interest" description="Disordered" evidence="1">
    <location>
        <begin position="307"/>
        <end position="326"/>
    </location>
</feature>
<feature type="transmembrane region" description="Helical" evidence="2">
    <location>
        <begin position="71"/>
        <end position="93"/>
    </location>
</feature>
<reference evidence="3 4" key="1">
    <citation type="submission" date="2016-12" db="EMBL/GenBank/DDBJ databases">
        <authorList>
            <person name="Song W.-J."/>
            <person name="Kurnit D.M."/>
        </authorList>
    </citation>
    <scope>NUCLEOTIDE SEQUENCE [LARGE SCALE GENOMIC DNA]</scope>
    <source>
        <strain evidence="3 4">STM7296</strain>
    </source>
</reference>
<feature type="transmembrane region" description="Helical" evidence="2">
    <location>
        <begin position="283"/>
        <end position="302"/>
    </location>
</feature>
<dbReference type="STRING" id="1247936.BN2475_190201"/>
<feature type="transmembrane region" description="Helical" evidence="2">
    <location>
        <begin position="222"/>
        <end position="243"/>
    </location>
</feature>
<proteinExistence type="predicted"/>
<organism evidence="3 4">
    <name type="scientific">Paraburkholderia ribeironis</name>
    <dbReference type="NCBI Taxonomy" id="1247936"/>
    <lineage>
        <taxon>Bacteria</taxon>
        <taxon>Pseudomonadati</taxon>
        <taxon>Pseudomonadota</taxon>
        <taxon>Betaproteobacteria</taxon>
        <taxon>Burkholderiales</taxon>
        <taxon>Burkholderiaceae</taxon>
        <taxon>Paraburkholderia</taxon>
    </lineage>
</organism>
<dbReference type="Proteomes" id="UP000187012">
    <property type="component" value="Unassembled WGS sequence"/>
</dbReference>
<feature type="transmembrane region" description="Helical" evidence="2">
    <location>
        <begin position="255"/>
        <end position="277"/>
    </location>
</feature>
<accession>A0A1N7RW71</accession>